<keyword evidence="2" id="KW-1185">Reference proteome</keyword>
<dbReference type="SUPFAM" id="SSF103515">
    <property type="entry name" value="Autotransporter"/>
    <property type="match status" value="1"/>
</dbReference>
<dbReference type="Gene3D" id="2.40.128.130">
    <property type="entry name" value="Autotransporter beta-domain"/>
    <property type="match status" value="1"/>
</dbReference>
<evidence type="ECO:0008006" key="3">
    <source>
        <dbReference type="Google" id="ProtNLM"/>
    </source>
</evidence>
<protein>
    <recommendedName>
        <fullName evidence="3">DUF3575 domain-containing protein</fullName>
    </recommendedName>
</protein>
<dbReference type="EMBL" id="MSCM01000002">
    <property type="protein sequence ID" value="PQJ76678.1"/>
    <property type="molecule type" value="Genomic_DNA"/>
</dbReference>
<dbReference type="OrthoDB" id="768080at2"/>
<dbReference type="Proteomes" id="UP000239068">
    <property type="component" value="Unassembled WGS sequence"/>
</dbReference>
<gene>
    <name evidence="1" type="ORF">BTO16_12390</name>
</gene>
<accession>A0A2S7WGD2</accession>
<dbReference type="AlphaFoldDB" id="A0A2S7WGD2"/>
<proteinExistence type="predicted"/>
<reference evidence="1 2" key="1">
    <citation type="submission" date="2016-12" db="EMBL/GenBank/DDBJ databases">
        <title>Trade-off between light-utilization and light-protection in marine flavobacteria.</title>
        <authorList>
            <person name="Kumagai Y."/>
            <person name="Yoshizawa S."/>
            <person name="Kogure K."/>
            <person name="Iwasaki W."/>
        </authorList>
    </citation>
    <scope>NUCLEOTIDE SEQUENCE [LARGE SCALE GENOMIC DNA]</scope>
    <source>
        <strain evidence="1 2">ATCC 43844</strain>
    </source>
</reference>
<dbReference type="Pfam" id="PF12099">
    <property type="entry name" value="DUF3575"/>
    <property type="match status" value="1"/>
</dbReference>
<name>A0A2S7WGD2_9FLAO</name>
<comment type="caution">
    <text evidence="1">The sequence shown here is derived from an EMBL/GenBank/DDBJ whole genome shotgun (WGS) entry which is preliminary data.</text>
</comment>
<dbReference type="RefSeq" id="WP_105021994.1">
    <property type="nucleotide sequence ID" value="NZ_MSCM01000002.1"/>
</dbReference>
<evidence type="ECO:0000313" key="1">
    <source>
        <dbReference type="EMBL" id="PQJ76678.1"/>
    </source>
</evidence>
<dbReference type="InterPro" id="IPR021958">
    <property type="entry name" value="DUF3575"/>
</dbReference>
<evidence type="ECO:0000313" key="2">
    <source>
        <dbReference type="Proteomes" id="UP000239068"/>
    </source>
</evidence>
<organism evidence="1 2">
    <name type="scientific">Polaribacter glomeratus</name>
    <dbReference type="NCBI Taxonomy" id="102"/>
    <lineage>
        <taxon>Bacteria</taxon>
        <taxon>Pseudomonadati</taxon>
        <taxon>Bacteroidota</taxon>
        <taxon>Flavobacteriia</taxon>
        <taxon>Flavobacteriales</taxon>
        <taxon>Flavobacteriaceae</taxon>
    </lineage>
</organism>
<sequence>MKKCILLVALMYSLMFYSQQKNDSLKQNEFKINLAYLIAGYPEITYERLLTDETSVGISMLFSINDTSSNENNNESSNGYNFSLIPYYRVYFGQQTNSGFFIDGNLALYSQKHTTGDFFTNAKEGGTGFGIGFGVGKKYKTKKGWVAEFTFGLIRTLINADKIDLIYPRVGITIGKQF</sequence>
<dbReference type="InterPro" id="IPR036709">
    <property type="entry name" value="Autotransporte_beta_dom_sf"/>
</dbReference>